<evidence type="ECO:0000313" key="2">
    <source>
        <dbReference type="EMBL" id="BDG03117.1"/>
    </source>
</evidence>
<sequence length="204" mass="22965">MTSIREHWQKVYDRRREDEVSWHQASPITSLDLISRTGAGRDARVVDVGGGASRLVDALIEKWFEHVTVVDIADAPLELARKRLGDRASRVTWVTSDVGDWAPDGPYDVWHDRAVFHFMVRPEDRAAYLSTLRSALRSGGHLIIGTFASNGPDRCSALPVMRYEPETLAAELGPDFRLLEGVRAEHVTPAGKVQQFQFSRFVRI</sequence>
<keyword evidence="3" id="KW-1185">Reference proteome</keyword>
<feature type="domain" description="Methyltransferase" evidence="1">
    <location>
        <begin position="45"/>
        <end position="140"/>
    </location>
</feature>
<reference evidence="3" key="1">
    <citation type="journal article" date="2022" name="Int. J. Syst. Evol. Microbiol.">
        <title>Anaeromyxobacter oryzae sp. nov., Anaeromyxobacter diazotrophicus sp. nov. and Anaeromyxobacter paludicola sp. nov., isolated from paddy soils.</title>
        <authorList>
            <person name="Itoh H."/>
            <person name="Xu Z."/>
            <person name="Mise K."/>
            <person name="Masuda Y."/>
            <person name="Ushijima N."/>
            <person name="Hayakawa C."/>
            <person name="Shiratori Y."/>
            <person name="Senoo K."/>
        </authorList>
    </citation>
    <scope>NUCLEOTIDE SEQUENCE [LARGE SCALE GENOMIC DNA]</scope>
    <source>
        <strain evidence="3">Red232</strain>
    </source>
</reference>
<dbReference type="EMBL" id="AP025591">
    <property type="protein sequence ID" value="BDG03117.1"/>
    <property type="molecule type" value="Genomic_DNA"/>
</dbReference>
<protein>
    <recommendedName>
        <fullName evidence="1">Methyltransferase domain-containing protein</fullName>
    </recommendedName>
</protein>
<dbReference type="Proteomes" id="UP001162891">
    <property type="component" value="Chromosome"/>
</dbReference>
<evidence type="ECO:0000259" key="1">
    <source>
        <dbReference type="Pfam" id="PF13649"/>
    </source>
</evidence>
<gene>
    <name evidence="2" type="ORF">AMOR_21130</name>
</gene>
<dbReference type="Pfam" id="PF13649">
    <property type="entry name" value="Methyltransf_25"/>
    <property type="match status" value="1"/>
</dbReference>
<dbReference type="InterPro" id="IPR041698">
    <property type="entry name" value="Methyltransf_25"/>
</dbReference>
<proteinExistence type="predicted"/>
<name>A0ABN6MQ30_9BACT</name>
<dbReference type="Gene3D" id="3.40.50.150">
    <property type="entry name" value="Vaccinia Virus protein VP39"/>
    <property type="match status" value="1"/>
</dbReference>
<dbReference type="PANTHER" id="PTHR12843">
    <property type="entry name" value="PROTEIN-LYSINE N-METHYLTRANSFERASE METTL10"/>
    <property type="match status" value="1"/>
</dbReference>
<accession>A0ABN6MQ30</accession>
<dbReference type="SUPFAM" id="SSF53335">
    <property type="entry name" value="S-adenosyl-L-methionine-dependent methyltransferases"/>
    <property type="match status" value="1"/>
</dbReference>
<dbReference type="RefSeq" id="WP_248360840.1">
    <property type="nucleotide sequence ID" value="NZ_AP025591.1"/>
</dbReference>
<evidence type="ECO:0000313" key="3">
    <source>
        <dbReference type="Proteomes" id="UP001162891"/>
    </source>
</evidence>
<dbReference type="CDD" id="cd02440">
    <property type="entry name" value="AdoMet_MTases"/>
    <property type="match status" value="1"/>
</dbReference>
<organism evidence="2 3">
    <name type="scientific">Anaeromyxobacter oryzae</name>
    <dbReference type="NCBI Taxonomy" id="2918170"/>
    <lineage>
        <taxon>Bacteria</taxon>
        <taxon>Pseudomonadati</taxon>
        <taxon>Myxococcota</taxon>
        <taxon>Myxococcia</taxon>
        <taxon>Myxococcales</taxon>
        <taxon>Cystobacterineae</taxon>
        <taxon>Anaeromyxobacteraceae</taxon>
        <taxon>Anaeromyxobacter</taxon>
    </lineage>
</organism>
<dbReference type="InterPro" id="IPR029063">
    <property type="entry name" value="SAM-dependent_MTases_sf"/>
</dbReference>
<dbReference type="PANTHER" id="PTHR12843:SF5">
    <property type="entry name" value="EEF1A LYSINE METHYLTRANSFERASE 2"/>
    <property type="match status" value="1"/>
</dbReference>